<gene>
    <name evidence="1" type="ORF">UT24_C0041G0007</name>
</gene>
<sequence length="371" mass="42121">MSLQGFRYISPSVFDLKNNIYLLVEDFSMNAKISHSNVPLIGGTFGLTLEDIDDLERTFNFSAPIMLPNYKDKQPNTSDHIENPKIGFVNTKNSYHLCDLYYWLKTKNVYYQNISKLDLNIGKTSKISVDMMTTSPIDFPTTITPSMPEVVTTYSPDFQIKNEGRPSFKEIGDISMSGRSLNNYDVKLVDTDRNLIANSYLSDLSFSTKFDWKTIKSIPTYTEPEPAGGVLEWEYSYQNSNTGSTLNTDSYSKVPIAMKVLNTISFNLKYTFYIDIATLQKYSSPEGAFVVGLHNKKTPINIAITSATPPSLTFSDMISGIMDKWVDFQNTEWRLIDNSIQMTKSDIVKVSQNYNSVYQYNPVFGMRNISN</sequence>
<organism evidence="1 2">
    <name type="scientific">Candidatus Woesebacteria bacterium GW2011_GWB1_39_12</name>
    <dbReference type="NCBI Taxonomy" id="1618574"/>
    <lineage>
        <taxon>Bacteria</taxon>
        <taxon>Candidatus Woeseibacteriota</taxon>
    </lineage>
</organism>
<dbReference type="EMBL" id="LBWB01000041">
    <property type="protein sequence ID" value="KKQ98077.1"/>
    <property type="molecule type" value="Genomic_DNA"/>
</dbReference>
<evidence type="ECO:0000313" key="2">
    <source>
        <dbReference type="Proteomes" id="UP000033881"/>
    </source>
</evidence>
<proteinExistence type="predicted"/>
<reference evidence="1 2" key="1">
    <citation type="journal article" date="2015" name="Nature">
        <title>rRNA introns, odd ribosomes, and small enigmatic genomes across a large radiation of phyla.</title>
        <authorList>
            <person name="Brown C.T."/>
            <person name="Hug L.A."/>
            <person name="Thomas B.C."/>
            <person name="Sharon I."/>
            <person name="Castelle C.J."/>
            <person name="Singh A."/>
            <person name="Wilkins M.J."/>
            <person name="Williams K.H."/>
            <person name="Banfield J.F."/>
        </authorList>
    </citation>
    <scope>NUCLEOTIDE SEQUENCE [LARGE SCALE GENOMIC DNA]</scope>
</reference>
<dbReference type="Proteomes" id="UP000033881">
    <property type="component" value="Unassembled WGS sequence"/>
</dbReference>
<dbReference type="AlphaFoldDB" id="A0A0G0M444"/>
<name>A0A0G0M444_9BACT</name>
<evidence type="ECO:0000313" key="1">
    <source>
        <dbReference type="EMBL" id="KKQ98077.1"/>
    </source>
</evidence>
<accession>A0A0G0M444</accession>
<comment type="caution">
    <text evidence="1">The sequence shown here is derived from an EMBL/GenBank/DDBJ whole genome shotgun (WGS) entry which is preliminary data.</text>
</comment>
<protein>
    <submittedName>
        <fullName evidence="1">Uncharacterized protein</fullName>
    </submittedName>
</protein>